<evidence type="ECO:0000256" key="3">
    <source>
        <dbReference type="ARBA" id="ARBA00004638"/>
    </source>
</evidence>
<evidence type="ECO:0000313" key="29">
    <source>
        <dbReference type="Proteomes" id="UP001151699"/>
    </source>
</evidence>
<evidence type="ECO:0000256" key="24">
    <source>
        <dbReference type="ARBA" id="ARBA00081195"/>
    </source>
</evidence>
<dbReference type="CDD" id="cd17318">
    <property type="entry name" value="MFS_SLC17"/>
    <property type="match status" value="1"/>
</dbReference>
<dbReference type="InterPro" id="IPR036259">
    <property type="entry name" value="MFS_trans_sf"/>
</dbReference>
<evidence type="ECO:0000256" key="12">
    <source>
        <dbReference type="ARBA" id="ARBA00023180"/>
    </source>
</evidence>
<evidence type="ECO:0000256" key="15">
    <source>
        <dbReference type="ARBA" id="ARBA00050101"/>
    </source>
</evidence>
<comment type="catalytic activity">
    <reaction evidence="16">
        <text>L-aspartate(out) = L-aspartate(in)</text>
        <dbReference type="Rhea" id="RHEA:66332"/>
        <dbReference type="ChEBI" id="CHEBI:29991"/>
    </reaction>
    <physiologicalReaction direction="left-to-right" evidence="16">
        <dbReference type="Rhea" id="RHEA:66333"/>
    </physiologicalReaction>
</comment>
<organism evidence="28 29">
    <name type="scientific">Pseudolycoriella hygida</name>
    <dbReference type="NCBI Taxonomy" id="35572"/>
    <lineage>
        <taxon>Eukaryota</taxon>
        <taxon>Metazoa</taxon>
        <taxon>Ecdysozoa</taxon>
        <taxon>Arthropoda</taxon>
        <taxon>Hexapoda</taxon>
        <taxon>Insecta</taxon>
        <taxon>Pterygota</taxon>
        <taxon>Neoptera</taxon>
        <taxon>Endopterygota</taxon>
        <taxon>Diptera</taxon>
        <taxon>Nematocera</taxon>
        <taxon>Sciaroidea</taxon>
        <taxon>Sciaridae</taxon>
        <taxon>Pseudolycoriella</taxon>
    </lineage>
</organism>
<feature type="transmembrane region" description="Helical" evidence="26">
    <location>
        <begin position="333"/>
        <end position="354"/>
    </location>
</feature>
<comment type="function">
    <text evidence="21">Receptor for CM101, a polysaccharide produced by group B Streptococcus with antipathoangiogenic properties.</text>
</comment>
<evidence type="ECO:0000256" key="7">
    <source>
        <dbReference type="ARBA" id="ARBA00022692"/>
    </source>
</evidence>
<evidence type="ECO:0000256" key="17">
    <source>
        <dbReference type="ARBA" id="ARBA00050625"/>
    </source>
</evidence>
<evidence type="ECO:0000256" key="9">
    <source>
        <dbReference type="ARBA" id="ARBA00022989"/>
    </source>
</evidence>
<dbReference type="GO" id="GO:0015293">
    <property type="term" value="F:symporter activity"/>
    <property type="evidence" value="ECO:0007669"/>
    <property type="project" value="UniProtKB-KW"/>
</dbReference>
<feature type="transmembrane region" description="Helical" evidence="26">
    <location>
        <begin position="425"/>
        <end position="444"/>
    </location>
</feature>
<evidence type="ECO:0000256" key="1">
    <source>
        <dbReference type="ARBA" id="ARBA00004432"/>
    </source>
</evidence>
<dbReference type="GO" id="GO:0016323">
    <property type="term" value="C:basolateral plasma membrane"/>
    <property type="evidence" value="ECO:0007669"/>
    <property type="project" value="UniProtKB-SubCell"/>
</dbReference>
<name>A0A9Q0NC90_9DIPT</name>
<evidence type="ECO:0000256" key="26">
    <source>
        <dbReference type="SAM" id="Phobius"/>
    </source>
</evidence>
<feature type="transmembrane region" description="Helical" evidence="26">
    <location>
        <begin position="391"/>
        <end position="413"/>
    </location>
</feature>
<keyword evidence="9 26" id="KW-1133">Transmembrane helix</keyword>
<dbReference type="SUPFAM" id="SSF103473">
    <property type="entry name" value="MFS general substrate transporter"/>
    <property type="match status" value="1"/>
</dbReference>
<evidence type="ECO:0000259" key="27">
    <source>
        <dbReference type="PROSITE" id="PS50850"/>
    </source>
</evidence>
<protein>
    <recommendedName>
        <fullName evidence="22">Sialin</fullName>
    </recommendedName>
    <alternativeName>
        <fullName evidence="25">H(+)/nitrate cotransporter</fullName>
    </alternativeName>
    <alternativeName>
        <fullName evidence="23">H(+)/sialic acid cotransporter</fullName>
    </alternativeName>
    <alternativeName>
        <fullName evidence="24">Vesicular excitatory amino acid transporter</fullName>
    </alternativeName>
</protein>
<evidence type="ECO:0000256" key="23">
    <source>
        <dbReference type="ARBA" id="ARBA00080244"/>
    </source>
</evidence>
<dbReference type="FunFam" id="1.20.1250.20:FF:000067">
    <property type="entry name" value="sialin isoform X2"/>
    <property type="match status" value="1"/>
</dbReference>
<evidence type="ECO:0000256" key="22">
    <source>
        <dbReference type="ARBA" id="ARBA00069713"/>
    </source>
</evidence>
<comment type="subcellular location">
    <subcellularLocation>
        <location evidence="2">Basolateral cell membrane</location>
        <topology evidence="2">Multi-pass membrane protein</topology>
    </subcellularLocation>
    <subcellularLocation>
        <location evidence="3">Cytoplasmic vesicle</location>
        <location evidence="3">Secretory vesicle membrane</location>
        <topology evidence="3">Multi-pass membrane protein</topology>
    </subcellularLocation>
    <subcellularLocation>
        <location evidence="1">Cytoplasmic vesicle</location>
        <location evidence="1">Secretory vesicle</location>
        <location evidence="1">Synaptic vesicle membrane</location>
    </subcellularLocation>
    <subcellularLocation>
        <location evidence="4">Lysosome membrane</location>
    </subcellularLocation>
</comment>
<feature type="transmembrane region" description="Helical" evidence="26">
    <location>
        <begin position="138"/>
        <end position="157"/>
    </location>
</feature>
<dbReference type="InterPro" id="IPR050382">
    <property type="entry name" value="MFS_Na/Anion_cotransporter"/>
</dbReference>
<keyword evidence="7 26" id="KW-0812">Transmembrane</keyword>
<evidence type="ECO:0000256" key="8">
    <source>
        <dbReference type="ARBA" id="ARBA00022847"/>
    </source>
</evidence>
<evidence type="ECO:0000256" key="11">
    <source>
        <dbReference type="ARBA" id="ARBA00023136"/>
    </source>
</evidence>
<keyword evidence="13" id="KW-0458">Lysosome</keyword>
<comment type="catalytic activity">
    <reaction evidence="18">
        <text>N-acetyl-L-aspartyl-L-glutamate(out) = N-acetyl-L-aspartyl-L-glutamate(in)</text>
        <dbReference type="Rhea" id="RHEA:72599"/>
        <dbReference type="ChEBI" id="CHEBI:76931"/>
    </reaction>
    <physiologicalReaction direction="left-to-right" evidence="18">
        <dbReference type="Rhea" id="RHEA:72600"/>
    </physiologicalReaction>
</comment>
<evidence type="ECO:0000256" key="2">
    <source>
        <dbReference type="ARBA" id="ARBA00004554"/>
    </source>
</evidence>
<feature type="transmembrane region" description="Helical" evidence="26">
    <location>
        <begin position="300"/>
        <end position="321"/>
    </location>
</feature>
<dbReference type="OrthoDB" id="2985014at2759"/>
<comment type="caution">
    <text evidence="28">The sequence shown here is derived from an EMBL/GenBank/DDBJ whole genome shotgun (WGS) entry which is preliminary data.</text>
</comment>
<evidence type="ECO:0000256" key="20">
    <source>
        <dbReference type="ARBA" id="ARBA00051612"/>
    </source>
</evidence>
<dbReference type="InterPro" id="IPR011701">
    <property type="entry name" value="MFS"/>
</dbReference>
<dbReference type="AlphaFoldDB" id="A0A9Q0NC90"/>
<keyword evidence="29" id="KW-1185">Reference proteome</keyword>
<evidence type="ECO:0000256" key="19">
    <source>
        <dbReference type="ARBA" id="ARBA00051447"/>
    </source>
</evidence>
<keyword evidence="14" id="KW-0968">Cytoplasmic vesicle</keyword>
<feature type="transmembrane region" description="Helical" evidence="26">
    <location>
        <begin position="169"/>
        <end position="190"/>
    </location>
</feature>
<feature type="transmembrane region" description="Helical" evidence="26">
    <location>
        <begin position="106"/>
        <end position="126"/>
    </location>
</feature>
<proteinExistence type="predicted"/>
<dbReference type="GO" id="GO:0046942">
    <property type="term" value="P:carboxylic acid transport"/>
    <property type="evidence" value="ECO:0007669"/>
    <property type="project" value="UniProtKB-ARBA"/>
</dbReference>
<comment type="catalytic activity">
    <reaction evidence="20">
        <text>D-glucuronate(out) + H(+)(out) = D-glucuronate(in) + H(+)(in)</text>
        <dbReference type="Rhea" id="RHEA:72591"/>
        <dbReference type="ChEBI" id="CHEBI:15378"/>
        <dbReference type="ChEBI" id="CHEBI:58720"/>
    </reaction>
    <physiologicalReaction direction="left-to-right" evidence="20">
        <dbReference type="Rhea" id="RHEA:72592"/>
    </physiologicalReaction>
</comment>
<dbReference type="InterPro" id="IPR020846">
    <property type="entry name" value="MFS_dom"/>
</dbReference>
<evidence type="ECO:0000256" key="18">
    <source>
        <dbReference type="ARBA" id="ARBA00051403"/>
    </source>
</evidence>
<evidence type="ECO:0000256" key="5">
    <source>
        <dbReference type="ARBA" id="ARBA00022448"/>
    </source>
</evidence>
<keyword evidence="6" id="KW-1003">Cell membrane</keyword>
<evidence type="ECO:0000256" key="10">
    <source>
        <dbReference type="ARBA" id="ARBA00023018"/>
    </source>
</evidence>
<evidence type="ECO:0000256" key="21">
    <source>
        <dbReference type="ARBA" id="ARBA00056891"/>
    </source>
</evidence>
<comment type="catalytic activity">
    <reaction evidence="19">
        <text>L-glutamate(out) = L-glutamate(in)</text>
        <dbReference type="Rhea" id="RHEA:66336"/>
        <dbReference type="ChEBI" id="CHEBI:29985"/>
    </reaction>
    <physiologicalReaction direction="left-to-right" evidence="19">
        <dbReference type="Rhea" id="RHEA:66337"/>
    </physiologicalReaction>
</comment>
<feature type="transmembrane region" description="Helical" evidence="26">
    <location>
        <begin position="360"/>
        <end position="379"/>
    </location>
</feature>
<dbReference type="EMBL" id="WJQU01000001">
    <property type="protein sequence ID" value="KAJ6646669.1"/>
    <property type="molecule type" value="Genomic_DNA"/>
</dbReference>
<feature type="transmembrane region" description="Helical" evidence="26">
    <location>
        <begin position="78"/>
        <end position="99"/>
    </location>
</feature>
<dbReference type="PANTHER" id="PTHR11662">
    <property type="entry name" value="SOLUTE CARRIER FAMILY 17"/>
    <property type="match status" value="1"/>
</dbReference>
<dbReference type="PROSITE" id="PS50850">
    <property type="entry name" value="MFS"/>
    <property type="match status" value="1"/>
</dbReference>
<keyword evidence="10" id="KW-0770">Synapse</keyword>
<comment type="catalytic activity">
    <reaction evidence="15">
        <text>2 nitrate(out) + H(+)(out) = 2 nitrate(in) + H(+)(in)</text>
        <dbReference type="Rhea" id="RHEA:71539"/>
        <dbReference type="ChEBI" id="CHEBI:15378"/>
        <dbReference type="ChEBI" id="CHEBI:17632"/>
    </reaction>
    <physiologicalReaction direction="left-to-right" evidence="15">
        <dbReference type="Rhea" id="RHEA:71540"/>
    </physiologicalReaction>
</comment>
<evidence type="ECO:0000256" key="14">
    <source>
        <dbReference type="ARBA" id="ARBA00023329"/>
    </source>
</evidence>
<keyword evidence="8" id="KW-0769">Symport</keyword>
<keyword evidence="11 26" id="KW-0472">Membrane</keyword>
<dbReference type="Proteomes" id="UP001151699">
    <property type="component" value="Chromosome A"/>
</dbReference>
<evidence type="ECO:0000256" key="25">
    <source>
        <dbReference type="ARBA" id="ARBA00081925"/>
    </source>
</evidence>
<evidence type="ECO:0000256" key="6">
    <source>
        <dbReference type="ARBA" id="ARBA00022475"/>
    </source>
</evidence>
<evidence type="ECO:0000256" key="13">
    <source>
        <dbReference type="ARBA" id="ARBA00023228"/>
    </source>
</evidence>
<dbReference type="Pfam" id="PF07690">
    <property type="entry name" value="MFS_1"/>
    <property type="match status" value="1"/>
</dbReference>
<feature type="domain" description="Major facilitator superfamily (MFS) profile" evidence="27">
    <location>
        <begin position="31"/>
        <end position="449"/>
    </location>
</feature>
<feature type="transmembrane region" description="Helical" evidence="26">
    <location>
        <begin position="259"/>
        <end position="280"/>
    </location>
</feature>
<keyword evidence="5" id="KW-0813">Transport</keyword>
<dbReference type="GO" id="GO:0030672">
    <property type="term" value="C:synaptic vesicle membrane"/>
    <property type="evidence" value="ECO:0007669"/>
    <property type="project" value="UniProtKB-SubCell"/>
</dbReference>
<accession>A0A9Q0NC90</accession>
<evidence type="ECO:0000256" key="4">
    <source>
        <dbReference type="ARBA" id="ARBA00004656"/>
    </source>
</evidence>
<feature type="transmembrane region" description="Helical" evidence="26">
    <location>
        <begin position="196"/>
        <end position="216"/>
    </location>
</feature>
<dbReference type="GO" id="GO:0005765">
    <property type="term" value="C:lysosomal membrane"/>
    <property type="evidence" value="ECO:0007669"/>
    <property type="project" value="UniProtKB-SubCell"/>
</dbReference>
<feature type="transmembrane region" description="Helical" evidence="26">
    <location>
        <begin position="30"/>
        <end position="58"/>
    </location>
</feature>
<gene>
    <name evidence="28" type="primary">slc17a7_1</name>
    <name evidence="28" type="ORF">Bhyg_01882</name>
</gene>
<evidence type="ECO:0000313" key="28">
    <source>
        <dbReference type="EMBL" id="KAJ6646669.1"/>
    </source>
</evidence>
<sequence>MTNDTTVQISSSMHQEAEPLSWRFWRKRRYIVVLLAFLGYVKSYSLRVNLSVAVVAMTGDERTRDNDDYFDWSSPERGLIFSSFYWGYIWTQLIGGVLAKRFGGNLLLGIGIGVPAILSFITPWLAKNVTAMVILRVLQGSFAGVTFSSIHDIWFYWAPIPERSRMTSIAYSGMFIGTVITMPTSAYLATAFGWKSIFYVFGVFGVVWHILWMIVVRSAPHKDPFISKDELQYIENTVSVEKKGKRVIPWKSLLTSKPVIAITAAQFALSWGFNTMIAQMPTFLSDFLHYDLGSSGFLSGAPHLAMGILVTLAGYLADHLINKKLLTTTQVRKYFVCGSSIIQTICMFGTGYLIDPVWSVIFIIIGVGVGGFTTAGYSVNALDIAPECATIILGFSNTVACLTGIVSPILTGWLVQNQTIDDWRVVFYLAGSIYVAGGVIYWFWCSGELQPWSQTQKTVTVEKS</sequence>
<keyword evidence="12" id="KW-0325">Glycoprotein</keyword>
<reference evidence="28" key="1">
    <citation type="submission" date="2022-07" db="EMBL/GenBank/DDBJ databases">
        <authorList>
            <person name="Trinca V."/>
            <person name="Uliana J.V.C."/>
            <person name="Torres T.T."/>
            <person name="Ward R.J."/>
            <person name="Monesi N."/>
        </authorList>
    </citation>
    <scope>NUCLEOTIDE SEQUENCE</scope>
    <source>
        <strain evidence="28">HSMRA1968</strain>
        <tissue evidence="28">Whole embryos</tissue>
    </source>
</reference>
<feature type="non-terminal residue" evidence="28">
    <location>
        <position position="1"/>
    </location>
</feature>
<comment type="catalytic activity">
    <reaction evidence="17">
        <text>N-acetylneuraminate(in) + H(+)(in) = N-acetylneuraminate(out) + H(+)(out)</text>
        <dbReference type="Rhea" id="RHEA:28987"/>
        <dbReference type="ChEBI" id="CHEBI:15378"/>
        <dbReference type="ChEBI" id="CHEBI:35418"/>
    </reaction>
    <physiologicalReaction direction="right-to-left" evidence="17">
        <dbReference type="Rhea" id="RHEA:28989"/>
    </physiologicalReaction>
</comment>
<dbReference type="GO" id="GO:0006820">
    <property type="term" value="P:monoatomic anion transport"/>
    <property type="evidence" value="ECO:0007669"/>
    <property type="project" value="TreeGrafter"/>
</dbReference>
<dbReference type="PANTHER" id="PTHR11662:SF455">
    <property type="entry name" value="GH23975P"/>
    <property type="match status" value="1"/>
</dbReference>
<dbReference type="FunFam" id="1.20.1250.20:FF:000003">
    <property type="entry name" value="Solute carrier family 17 member 3"/>
    <property type="match status" value="1"/>
</dbReference>
<dbReference type="Gene3D" id="1.20.1250.20">
    <property type="entry name" value="MFS general substrate transporter like domains"/>
    <property type="match status" value="2"/>
</dbReference>
<evidence type="ECO:0000256" key="16">
    <source>
        <dbReference type="ARBA" id="ARBA00050554"/>
    </source>
</evidence>